<dbReference type="Pfam" id="PF02690">
    <property type="entry name" value="Na_Pi_cotrans"/>
    <property type="match status" value="1"/>
</dbReference>
<feature type="transmembrane region" description="Helical" evidence="6">
    <location>
        <begin position="175"/>
        <end position="200"/>
    </location>
</feature>
<evidence type="ECO:0000256" key="5">
    <source>
        <dbReference type="ARBA" id="ARBA00023136"/>
    </source>
</evidence>
<proteinExistence type="predicted"/>
<reference evidence="7" key="1">
    <citation type="submission" date="2021-03" db="EMBL/GenBank/DDBJ databases">
        <title>Genomic analysis provides insights into the functional capacity of soil bacteria communities inhabiting an altitudinal gradient in the Atacama Desert.</title>
        <authorList>
            <person name="Gonzalez M."/>
            <person name="Maldonado J."/>
            <person name="Maza F."/>
            <person name="Hodar C."/>
            <person name="Cortes M."/>
            <person name="Palma R."/>
            <person name="Andreani C."/>
            <person name="Gaete A."/>
            <person name="Vasquez-Dean J."/>
            <person name="Acuna V."/>
            <person name="Aguado M."/>
            <person name="Mandakovic D."/>
            <person name="Latorre M."/>
            <person name="Orellana A."/>
            <person name="Gutierrez R."/>
            <person name="Montecino M."/>
            <person name="Allende M."/>
            <person name="Maass A."/>
            <person name="Cambiazo V."/>
        </authorList>
    </citation>
    <scope>NUCLEOTIDE SEQUENCE</scope>
    <source>
        <strain evidence="7">ISL-25</strain>
    </source>
</reference>
<dbReference type="PANTHER" id="PTHR10010:SF46">
    <property type="entry name" value="SODIUM-DEPENDENT PHOSPHATE TRANSPORT PROTEIN 2B"/>
    <property type="match status" value="1"/>
</dbReference>
<feature type="transmembrane region" description="Helical" evidence="6">
    <location>
        <begin position="247"/>
        <end position="271"/>
    </location>
</feature>
<keyword evidence="5 6" id="KW-0472">Membrane</keyword>
<dbReference type="Proteomes" id="UP000692896">
    <property type="component" value="Unassembled WGS sequence"/>
</dbReference>
<dbReference type="GO" id="GO:0005436">
    <property type="term" value="F:sodium:phosphate symporter activity"/>
    <property type="evidence" value="ECO:0007669"/>
    <property type="project" value="InterPro"/>
</dbReference>
<evidence type="ECO:0000256" key="4">
    <source>
        <dbReference type="ARBA" id="ARBA00022989"/>
    </source>
</evidence>
<dbReference type="NCBIfam" id="NF037997">
    <property type="entry name" value="Na_Pi_symport"/>
    <property type="match status" value="1"/>
</dbReference>
<evidence type="ECO:0000256" key="1">
    <source>
        <dbReference type="ARBA" id="ARBA00004651"/>
    </source>
</evidence>
<dbReference type="AlphaFoldDB" id="A0A944HFR0"/>
<dbReference type="PANTHER" id="PTHR10010">
    <property type="entry name" value="SOLUTE CARRIER FAMILY 34 SODIUM PHOSPHATE , MEMBER 2-RELATED"/>
    <property type="match status" value="1"/>
</dbReference>
<organism evidence="7 8">
    <name type="scientific">Pseudomonas fluorescens</name>
    <dbReference type="NCBI Taxonomy" id="294"/>
    <lineage>
        <taxon>Bacteria</taxon>
        <taxon>Pseudomonadati</taxon>
        <taxon>Pseudomonadota</taxon>
        <taxon>Gammaproteobacteria</taxon>
        <taxon>Pseudomonadales</taxon>
        <taxon>Pseudomonadaceae</taxon>
        <taxon>Pseudomonas</taxon>
    </lineage>
</organism>
<dbReference type="GO" id="GO:0044341">
    <property type="term" value="P:sodium-dependent phosphate transport"/>
    <property type="evidence" value="ECO:0007669"/>
    <property type="project" value="InterPro"/>
</dbReference>
<evidence type="ECO:0000256" key="6">
    <source>
        <dbReference type="SAM" id="Phobius"/>
    </source>
</evidence>
<evidence type="ECO:0000256" key="2">
    <source>
        <dbReference type="ARBA" id="ARBA00022475"/>
    </source>
</evidence>
<name>A0A944HFR0_PSEFL</name>
<keyword evidence="4 6" id="KW-1133">Transmembrane helix</keyword>
<dbReference type="GO" id="GO:0005886">
    <property type="term" value="C:plasma membrane"/>
    <property type="evidence" value="ECO:0007669"/>
    <property type="project" value="UniProtKB-SubCell"/>
</dbReference>
<comment type="caution">
    <text evidence="7">The sequence shown here is derived from an EMBL/GenBank/DDBJ whole genome shotgun (WGS) entry which is preliminary data.</text>
</comment>
<feature type="transmembrane region" description="Helical" evidence="6">
    <location>
        <begin position="283"/>
        <end position="303"/>
    </location>
</feature>
<evidence type="ECO:0000313" key="8">
    <source>
        <dbReference type="Proteomes" id="UP000692896"/>
    </source>
</evidence>
<protein>
    <submittedName>
        <fullName evidence="7">Na/Pi cotransporter family protein</fullName>
    </submittedName>
</protein>
<evidence type="ECO:0000313" key="7">
    <source>
        <dbReference type="EMBL" id="MBT2328884.1"/>
    </source>
</evidence>
<dbReference type="InterPro" id="IPR003841">
    <property type="entry name" value="Na/Pi_transpt"/>
</dbReference>
<keyword evidence="2" id="KW-1003">Cell membrane</keyword>
<sequence>MISLLLGGIGLFLVGMWMMTDGLKIAAGDGLQALLRIATSSALRGIVVGVAITAIVQSSSAVTVATIGFVNAGLLTLAQSIWVIFGTNVGTTMTGWLVATIGVKVDIVAFALPLLGVGMILRLVAGARPRLSGLGQAIAGFGMFFLGIGFLQQGFATTTVPESLVGLGHSPWFGIPVFLVVGMALTLLTQSSSAAIAIVLTASSGADLPLVLAAAAVIGTNVGTTSTAALAAFSATPPAKRVAGAHIAFNVLTGCVAVAFLHPLLALSLLLASMFGATTDGTVALAVFHTLFNCVGIVLIWPISAGLTSWLEKRFVNLEEQIGRPRYLDATLLHIPQLALRSLLVETARIYQITHELACIGMSGEGTAPAKMREKLAGVLRLGRAVRGFIEEMNKKAMPADVAEAIPDVIRGLLHLEELARTSLELAEKKLAPTSRSEEAETITMRQHVLQLIAADEMPQGNMLVSGTIEQTASQTEALYQTLKASLLRRAGSAQLRVEVMEGHLLQIQLMRRCAQASWKARRRLGRWFDLLKNDEAAKPTTLYTH</sequence>
<dbReference type="RefSeq" id="WP_214917628.1">
    <property type="nucleotide sequence ID" value="NZ_JAGGNX010000022.1"/>
</dbReference>
<comment type="subcellular location">
    <subcellularLocation>
        <location evidence="1">Cell membrane</location>
        <topology evidence="1">Multi-pass membrane protein</topology>
    </subcellularLocation>
</comment>
<accession>A0A944HFR0</accession>
<dbReference type="EMBL" id="JAGGOB010000020">
    <property type="protein sequence ID" value="MBT2328884.1"/>
    <property type="molecule type" value="Genomic_DNA"/>
</dbReference>
<gene>
    <name evidence="7" type="ORF">J7E47_09140</name>
</gene>
<evidence type="ECO:0000256" key="3">
    <source>
        <dbReference type="ARBA" id="ARBA00022692"/>
    </source>
</evidence>
<feature type="transmembrane region" description="Helical" evidence="6">
    <location>
        <begin position="137"/>
        <end position="155"/>
    </location>
</feature>
<keyword evidence="3 6" id="KW-0812">Transmembrane</keyword>